<dbReference type="SUPFAM" id="SSF55120">
    <property type="entry name" value="Pseudouridine synthase"/>
    <property type="match status" value="1"/>
</dbReference>
<protein>
    <recommendedName>
        <fullName evidence="5">tRNA pseudouridine synthase B</fullName>
        <ecNumber evidence="5">5.4.99.25</ecNumber>
    </recommendedName>
    <alternativeName>
        <fullName evidence="5">tRNA pseudouridine(55) synthase</fullName>
        <shortName evidence="5">Psi55 synthase</shortName>
    </alternativeName>
    <alternativeName>
        <fullName evidence="5">tRNA pseudouridylate synthase</fullName>
    </alternativeName>
    <alternativeName>
        <fullName evidence="5">tRNA-uridine isomerase</fullName>
    </alternativeName>
</protein>
<evidence type="ECO:0000256" key="1">
    <source>
        <dbReference type="ARBA" id="ARBA00000385"/>
    </source>
</evidence>
<dbReference type="Proteomes" id="UP000176608">
    <property type="component" value="Unassembled WGS sequence"/>
</dbReference>
<dbReference type="InterPro" id="IPR002501">
    <property type="entry name" value="PsdUridine_synth_N"/>
</dbReference>
<comment type="similarity">
    <text evidence="2 5">Belongs to the pseudouridine synthase TruB family. Type 1 subfamily.</text>
</comment>
<evidence type="ECO:0000259" key="7">
    <source>
        <dbReference type="Pfam" id="PF16198"/>
    </source>
</evidence>
<comment type="caution">
    <text evidence="8">The sequence shown here is derived from an EMBL/GenBank/DDBJ whole genome shotgun (WGS) entry which is preliminary data.</text>
</comment>
<dbReference type="Gene3D" id="3.30.2350.10">
    <property type="entry name" value="Pseudouridine synthase"/>
    <property type="match status" value="1"/>
</dbReference>
<dbReference type="GO" id="GO:0003723">
    <property type="term" value="F:RNA binding"/>
    <property type="evidence" value="ECO:0007669"/>
    <property type="project" value="InterPro"/>
</dbReference>
<evidence type="ECO:0000313" key="9">
    <source>
        <dbReference type="Proteomes" id="UP000176608"/>
    </source>
</evidence>
<dbReference type="PANTHER" id="PTHR13767">
    <property type="entry name" value="TRNA-PSEUDOURIDINE SYNTHASE"/>
    <property type="match status" value="1"/>
</dbReference>
<dbReference type="EC" id="5.4.99.25" evidence="5"/>
<dbReference type="InterPro" id="IPR020103">
    <property type="entry name" value="PsdUridine_synth_cat_dom_sf"/>
</dbReference>
<feature type="domain" description="Pseudouridine synthase II N-terminal" evidence="6">
    <location>
        <begin position="21"/>
        <end position="181"/>
    </location>
</feature>
<organism evidence="8 9">
    <name type="scientific">candidate division WWE3 bacterium RIFCSPHIGHO2_01_FULL_42_13</name>
    <dbReference type="NCBI Taxonomy" id="1802617"/>
    <lineage>
        <taxon>Bacteria</taxon>
        <taxon>Katanobacteria</taxon>
    </lineage>
</organism>
<dbReference type="NCBIfam" id="TIGR00431">
    <property type="entry name" value="TruB"/>
    <property type="match status" value="1"/>
</dbReference>
<evidence type="ECO:0000256" key="5">
    <source>
        <dbReference type="HAMAP-Rule" id="MF_01080"/>
    </source>
</evidence>
<dbReference type="InterPro" id="IPR032819">
    <property type="entry name" value="TruB_C"/>
</dbReference>
<dbReference type="GO" id="GO:0160148">
    <property type="term" value="F:tRNA pseudouridine(55) synthase activity"/>
    <property type="evidence" value="ECO:0007669"/>
    <property type="project" value="UniProtKB-EC"/>
</dbReference>
<dbReference type="GO" id="GO:0031119">
    <property type="term" value="P:tRNA pseudouridine synthesis"/>
    <property type="evidence" value="ECO:0007669"/>
    <property type="project" value="UniProtKB-UniRule"/>
</dbReference>
<keyword evidence="4 5" id="KW-0413">Isomerase</keyword>
<dbReference type="InterPro" id="IPR014780">
    <property type="entry name" value="tRNA_psdUridine_synth_TruB"/>
</dbReference>
<dbReference type="PANTHER" id="PTHR13767:SF2">
    <property type="entry name" value="PSEUDOURIDYLATE SYNTHASE TRUB1"/>
    <property type="match status" value="1"/>
</dbReference>
<feature type="active site" description="Nucleophile" evidence="5">
    <location>
        <position position="36"/>
    </location>
</feature>
<dbReference type="HAMAP" id="MF_01080">
    <property type="entry name" value="TruB_bact"/>
    <property type="match status" value="1"/>
</dbReference>
<evidence type="ECO:0000313" key="8">
    <source>
        <dbReference type="EMBL" id="OGC47640.1"/>
    </source>
</evidence>
<dbReference type="Pfam" id="PF01509">
    <property type="entry name" value="TruB_N"/>
    <property type="match status" value="1"/>
</dbReference>
<keyword evidence="3 5" id="KW-0819">tRNA processing</keyword>
<name>A0A1F4US68_UNCKA</name>
<comment type="catalytic activity">
    <reaction evidence="1 5">
        <text>uridine(55) in tRNA = pseudouridine(55) in tRNA</text>
        <dbReference type="Rhea" id="RHEA:42532"/>
        <dbReference type="Rhea" id="RHEA-COMP:10101"/>
        <dbReference type="Rhea" id="RHEA-COMP:10102"/>
        <dbReference type="ChEBI" id="CHEBI:65314"/>
        <dbReference type="ChEBI" id="CHEBI:65315"/>
        <dbReference type="EC" id="5.4.99.25"/>
    </reaction>
</comment>
<evidence type="ECO:0000256" key="2">
    <source>
        <dbReference type="ARBA" id="ARBA00005642"/>
    </source>
</evidence>
<dbReference type="Pfam" id="PF16198">
    <property type="entry name" value="TruB_C_2"/>
    <property type="match status" value="1"/>
</dbReference>
<dbReference type="STRING" id="1802617.A2886_02545"/>
<comment type="function">
    <text evidence="5">Responsible for synthesis of pseudouridine from uracil-55 in the psi GC loop of transfer RNAs.</text>
</comment>
<gene>
    <name evidence="5" type="primary">truB</name>
    <name evidence="8" type="ORF">A2886_02545</name>
</gene>
<evidence type="ECO:0000256" key="3">
    <source>
        <dbReference type="ARBA" id="ARBA00022694"/>
    </source>
</evidence>
<dbReference type="AlphaFoldDB" id="A0A1F4US68"/>
<feature type="domain" description="tRNA pseudouridylate synthase B C-terminal" evidence="7">
    <location>
        <begin position="182"/>
        <end position="221"/>
    </location>
</feature>
<reference evidence="8 9" key="1">
    <citation type="journal article" date="2016" name="Nat. Commun.">
        <title>Thousands of microbial genomes shed light on interconnected biogeochemical processes in an aquifer system.</title>
        <authorList>
            <person name="Anantharaman K."/>
            <person name="Brown C.T."/>
            <person name="Hug L.A."/>
            <person name="Sharon I."/>
            <person name="Castelle C.J."/>
            <person name="Probst A.J."/>
            <person name="Thomas B.C."/>
            <person name="Singh A."/>
            <person name="Wilkins M.J."/>
            <person name="Karaoz U."/>
            <person name="Brodie E.L."/>
            <person name="Williams K.H."/>
            <person name="Hubbard S.S."/>
            <person name="Banfield J.F."/>
        </authorList>
    </citation>
    <scope>NUCLEOTIDE SEQUENCE [LARGE SCALE GENOMIC DNA]</scope>
</reference>
<dbReference type="GO" id="GO:1990481">
    <property type="term" value="P:mRNA pseudouridine synthesis"/>
    <property type="evidence" value="ECO:0007669"/>
    <property type="project" value="TreeGrafter"/>
</dbReference>
<evidence type="ECO:0000256" key="4">
    <source>
        <dbReference type="ARBA" id="ARBA00023235"/>
    </source>
</evidence>
<accession>A0A1F4US68</accession>
<evidence type="ECO:0000259" key="6">
    <source>
        <dbReference type="Pfam" id="PF01509"/>
    </source>
</evidence>
<proteinExistence type="inferred from homology"/>
<dbReference type="CDD" id="cd02573">
    <property type="entry name" value="PseudoU_synth_EcTruB"/>
    <property type="match status" value="1"/>
</dbReference>
<dbReference type="EMBL" id="MEVA01000006">
    <property type="protein sequence ID" value="OGC47640.1"/>
    <property type="molecule type" value="Genomic_DNA"/>
</dbReference>
<sequence>MILNVYKEKGWTSHDVVAKLRGVLRTKKIGHAGTLDPLAEGVLVVLTGEDTKKQPEIMNLRKEYLAEIAFGVRSLTYDMEGPLSFSDNPVNLDEIKEKLGDLLQKYTGKFAQRVPAFSAVKVEGRKLYKKARAGQTNEDELPVKEVEVYDLELQKLEERSIGDKKLPVANLKITCAKGFYVRSLAHDLGEDLGVGGVIVSLVRTRVGDFTIEKAQKISQIAHTTLE</sequence>